<evidence type="ECO:0000256" key="1">
    <source>
        <dbReference type="SAM" id="MobiDB-lite"/>
    </source>
</evidence>
<evidence type="ECO:0000313" key="3">
    <source>
        <dbReference type="EnsemblMetazoa" id="ASIC015737-PA"/>
    </source>
</evidence>
<keyword evidence="2" id="KW-0560">Oxidoreductase</keyword>
<dbReference type="Proteomes" id="UP000030765">
    <property type="component" value="Unassembled WGS sequence"/>
</dbReference>
<organism evidence="2">
    <name type="scientific">Anopheles sinensis</name>
    <name type="common">Mosquito</name>
    <dbReference type="NCBI Taxonomy" id="74873"/>
    <lineage>
        <taxon>Eukaryota</taxon>
        <taxon>Metazoa</taxon>
        <taxon>Ecdysozoa</taxon>
        <taxon>Arthropoda</taxon>
        <taxon>Hexapoda</taxon>
        <taxon>Insecta</taxon>
        <taxon>Pterygota</taxon>
        <taxon>Neoptera</taxon>
        <taxon>Endopterygota</taxon>
        <taxon>Diptera</taxon>
        <taxon>Nematocera</taxon>
        <taxon>Culicoidea</taxon>
        <taxon>Culicidae</taxon>
        <taxon>Anophelinae</taxon>
        <taxon>Anopheles</taxon>
    </lineage>
</organism>
<evidence type="ECO:0000313" key="2">
    <source>
        <dbReference type="EMBL" id="KFB47689.1"/>
    </source>
</evidence>
<evidence type="ECO:0000313" key="4">
    <source>
        <dbReference type="Proteomes" id="UP000030765"/>
    </source>
</evidence>
<dbReference type="GO" id="GO:0004601">
    <property type="term" value="F:peroxidase activity"/>
    <property type="evidence" value="ECO:0007669"/>
    <property type="project" value="UniProtKB-KW"/>
</dbReference>
<sequence length="68" mass="7520">MENAIPLGSGQSKTGIKRPTSEDAPDTFDPLSPHLPRGREHKLSGGKRRGEKLEENDDKKGLIEKRVN</sequence>
<proteinExistence type="predicted"/>
<gene>
    <name evidence="2" type="ORF">ZHAS_00015737</name>
</gene>
<reference evidence="2 4" key="1">
    <citation type="journal article" date="2014" name="BMC Genomics">
        <title>Genome sequence of Anopheles sinensis provides insight into genetics basis of mosquito competence for malaria parasites.</title>
        <authorList>
            <person name="Zhou D."/>
            <person name="Zhang D."/>
            <person name="Ding G."/>
            <person name="Shi L."/>
            <person name="Hou Q."/>
            <person name="Ye Y."/>
            <person name="Xu Y."/>
            <person name="Zhou H."/>
            <person name="Xiong C."/>
            <person name="Li S."/>
            <person name="Yu J."/>
            <person name="Hong S."/>
            <person name="Yu X."/>
            <person name="Zou P."/>
            <person name="Chen C."/>
            <person name="Chang X."/>
            <person name="Wang W."/>
            <person name="Lv Y."/>
            <person name="Sun Y."/>
            <person name="Ma L."/>
            <person name="Shen B."/>
            <person name="Zhu C."/>
        </authorList>
    </citation>
    <scope>NUCLEOTIDE SEQUENCE [LARGE SCALE GENOMIC DNA]</scope>
</reference>
<accession>A0A084WBU5</accession>
<name>A0A084WBU5_ANOSI</name>
<dbReference type="AlphaFoldDB" id="A0A084WBU5"/>
<keyword evidence="2" id="KW-0575">Peroxidase</keyword>
<dbReference type="EMBL" id="KE525332">
    <property type="protein sequence ID" value="KFB47689.1"/>
    <property type="molecule type" value="Genomic_DNA"/>
</dbReference>
<protein>
    <submittedName>
        <fullName evidence="2 3">Acid phosphatase/vanadium-dependent haloperoxidase</fullName>
    </submittedName>
</protein>
<feature type="compositionally biased region" description="Basic and acidic residues" evidence="1">
    <location>
        <begin position="51"/>
        <end position="68"/>
    </location>
</feature>
<dbReference type="EMBL" id="ATLV01022465">
    <property type="status" value="NOT_ANNOTATED_CDS"/>
    <property type="molecule type" value="Genomic_DNA"/>
</dbReference>
<keyword evidence="4" id="KW-1185">Reference proteome</keyword>
<feature type="region of interest" description="Disordered" evidence="1">
    <location>
        <begin position="1"/>
        <end position="68"/>
    </location>
</feature>
<dbReference type="VEuPathDB" id="VectorBase:ASIC015737"/>
<dbReference type="EnsemblMetazoa" id="ASIC015737-RA">
    <property type="protein sequence ID" value="ASIC015737-PA"/>
    <property type="gene ID" value="ASIC015737"/>
</dbReference>
<reference evidence="3" key="2">
    <citation type="submission" date="2020-05" db="UniProtKB">
        <authorList>
            <consortium name="EnsemblMetazoa"/>
        </authorList>
    </citation>
    <scope>IDENTIFICATION</scope>
</reference>